<feature type="domain" description="EamA" evidence="7">
    <location>
        <begin position="177"/>
        <end position="307"/>
    </location>
</feature>
<sequence>MSTIVHPKEGEPLNANTTVRTMNVMLGIGLKIASVCVFVGMSSLLKASDGIPAGQLVFFRSFFAIFPVIAFIAWQGQLAVAFKTKEPFSHFWRGFVGVSAMSLSFYGLTKLPLPEAIAISYATPLLTVVCSAIFLKETVRLYRWSAVGVGLIGVLIILWPRMSFFTGESEFGGDQAIGALATLGGAGLAAIAMLLVRKLVQTERTPTIVVYFSIASSLIALVSFPFGWVWPTGLQATYLIMAGIAGGVAQILLTESYRHADMSAIAPFEYTSMLLGLAIGYLLFGDIPTWEMIIGATIVIGAGIFIIYREHRLGLARARAKKASTPQG</sequence>
<dbReference type="SUPFAM" id="SSF103481">
    <property type="entry name" value="Multidrug resistance efflux transporter EmrE"/>
    <property type="match status" value="2"/>
</dbReference>
<comment type="similarity">
    <text evidence="2">Belongs to the drug/metabolite transporter (DMT) superfamily. 10 TMS drug/metabolite exporter (DME) (TC 2.A.7.3) family.</text>
</comment>
<feature type="transmembrane region" description="Helical" evidence="6">
    <location>
        <begin position="91"/>
        <end position="109"/>
    </location>
</feature>
<dbReference type="InterPro" id="IPR037185">
    <property type="entry name" value="EmrE-like"/>
</dbReference>
<dbReference type="Pfam" id="PF00892">
    <property type="entry name" value="EamA"/>
    <property type="match status" value="2"/>
</dbReference>
<dbReference type="PANTHER" id="PTHR22911:SF6">
    <property type="entry name" value="SOLUTE CARRIER FAMILY 35 MEMBER G1"/>
    <property type="match status" value="1"/>
</dbReference>
<feature type="transmembrane region" description="Helical" evidence="6">
    <location>
        <begin position="57"/>
        <end position="79"/>
    </location>
</feature>
<dbReference type="Proteomes" id="UP001237780">
    <property type="component" value="Unassembled WGS sequence"/>
</dbReference>
<proteinExistence type="inferred from homology"/>
<dbReference type="EMBL" id="JAUSZT010000003">
    <property type="protein sequence ID" value="MDQ0998550.1"/>
    <property type="molecule type" value="Genomic_DNA"/>
</dbReference>
<feature type="transmembrane region" description="Helical" evidence="6">
    <location>
        <begin position="115"/>
        <end position="135"/>
    </location>
</feature>
<keyword evidence="9" id="KW-1185">Reference proteome</keyword>
<evidence type="ECO:0000256" key="2">
    <source>
        <dbReference type="ARBA" id="ARBA00009853"/>
    </source>
</evidence>
<evidence type="ECO:0000313" key="8">
    <source>
        <dbReference type="EMBL" id="MDQ0998550.1"/>
    </source>
</evidence>
<dbReference type="PANTHER" id="PTHR22911">
    <property type="entry name" value="ACYL-MALONYL CONDENSING ENZYME-RELATED"/>
    <property type="match status" value="1"/>
</dbReference>
<evidence type="ECO:0000256" key="3">
    <source>
        <dbReference type="ARBA" id="ARBA00022692"/>
    </source>
</evidence>
<evidence type="ECO:0000256" key="1">
    <source>
        <dbReference type="ARBA" id="ARBA00004141"/>
    </source>
</evidence>
<feature type="transmembrane region" description="Helical" evidence="6">
    <location>
        <begin position="176"/>
        <end position="196"/>
    </location>
</feature>
<evidence type="ECO:0000256" key="4">
    <source>
        <dbReference type="ARBA" id="ARBA00022989"/>
    </source>
</evidence>
<evidence type="ECO:0000256" key="5">
    <source>
        <dbReference type="ARBA" id="ARBA00023136"/>
    </source>
</evidence>
<evidence type="ECO:0000313" key="9">
    <source>
        <dbReference type="Proteomes" id="UP001237780"/>
    </source>
</evidence>
<evidence type="ECO:0000256" key="6">
    <source>
        <dbReference type="SAM" id="Phobius"/>
    </source>
</evidence>
<evidence type="ECO:0000259" key="7">
    <source>
        <dbReference type="Pfam" id="PF00892"/>
    </source>
</evidence>
<dbReference type="InterPro" id="IPR000620">
    <property type="entry name" value="EamA_dom"/>
</dbReference>
<feature type="transmembrane region" description="Helical" evidence="6">
    <location>
        <begin position="208"/>
        <end position="230"/>
    </location>
</feature>
<feature type="transmembrane region" description="Helical" evidence="6">
    <location>
        <begin position="142"/>
        <end position="164"/>
    </location>
</feature>
<keyword evidence="3 6" id="KW-0812">Transmembrane</keyword>
<comment type="subcellular location">
    <subcellularLocation>
        <location evidence="1">Membrane</location>
        <topology evidence="1">Multi-pass membrane protein</topology>
    </subcellularLocation>
</comment>
<organism evidence="8 9">
    <name type="scientific">Phyllobacterium ifriqiyense</name>
    <dbReference type="NCBI Taxonomy" id="314238"/>
    <lineage>
        <taxon>Bacteria</taxon>
        <taxon>Pseudomonadati</taxon>
        <taxon>Pseudomonadota</taxon>
        <taxon>Alphaproteobacteria</taxon>
        <taxon>Hyphomicrobiales</taxon>
        <taxon>Phyllobacteriaceae</taxon>
        <taxon>Phyllobacterium</taxon>
    </lineage>
</organism>
<reference evidence="8 9" key="1">
    <citation type="submission" date="2023-07" db="EMBL/GenBank/DDBJ databases">
        <title>Comparative genomics of wheat-associated soil bacteria to identify genetic determinants of phenazine resistance.</title>
        <authorList>
            <person name="Mouncey N."/>
        </authorList>
    </citation>
    <scope>NUCLEOTIDE SEQUENCE [LARGE SCALE GENOMIC DNA]</scope>
    <source>
        <strain evidence="8 9">W4I11</strain>
    </source>
</reference>
<accession>A0ABU0SCV9</accession>
<gene>
    <name evidence="8" type="ORF">QFZ34_003732</name>
</gene>
<protein>
    <submittedName>
        <fullName evidence="8">Drug/metabolite transporter (DMT)-like permease</fullName>
    </submittedName>
</protein>
<feature type="domain" description="EamA" evidence="7">
    <location>
        <begin position="46"/>
        <end position="158"/>
    </location>
</feature>
<name>A0ABU0SCV9_9HYPH</name>
<feature type="transmembrane region" description="Helical" evidence="6">
    <location>
        <begin position="265"/>
        <end position="284"/>
    </location>
</feature>
<feature type="transmembrane region" description="Helical" evidence="6">
    <location>
        <begin position="24"/>
        <end position="45"/>
    </location>
</feature>
<keyword evidence="5 6" id="KW-0472">Membrane</keyword>
<comment type="caution">
    <text evidence="8">The sequence shown here is derived from an EMBL/GenBank/DDBJ whole genome shotgun (WGS) entry which is preliminary data.</text>
</comment>
<feature type="transmembrane region" description="Helical" evidence="6">
    <location>
        <begin position="290"/>
        <end position="308"/>
    </location>
</feature>
<keyword evidence="4 6" id="KW-1133">Transmembrane helix</keyword>
<feature type="transmembrane region" description="Helical" evidence="6">
    <location>
        <begin position="236"/>
        <end position="253"/>
    </location>
</feature>
<dbReference type="Gene3D" id="1.10.3730.20">
    <property type="match status" value="1"/>
</dbReference>